<dbReference type="EMBL" id="KI979562">
    <property type="protein sequence ID" value="EXK76240.1"/>
    <property type="molecule type" value="Genomic_DNA"/>
</dbReference>
<reference evidence="2 3" key="1">
    <citation type="submission" date="2011-11" db="EMBL/GenBank/DDBJ databases">
        <title>The Genome Sequence of Fusarium oxysporum PHW815.</title>
        <authorList>
            <consortium name="The Broad Institute Genome Sequencing Platform"/>
            <person name="Ma L.-J."/>
            <person name="Gale L.R."/>
            <person name="Schwartz D.C."/>
            <person name="Zhou S."/>
            <person name="Corby-Kistler H."/>
            <person name="Young S.K."/>
            <person name="Zeng Q."/>
            <person name="Gargeya S."/>
            <person name="Fitzgerald M."/>
            <person name="Haas B."/>
            <person name="Abouelleil A."/>
            <person name="Alvarado L."/>
            <person name="Arachchi H.M."/>
            <person name="Berlin A."/>
            <person name="Brown A."/>
            <person name="Chapman S.B."/>
            <person name="Chen Z."/>
            <person name="Dunbar C."/>
            <person name="Freedman E."/>
            <person name="Gearin G."/>
            <person name="Goldberg J."/>
            <person name="Griggs A."/>
            <person name="Gujja S."/>
            <person name="Heiman D."/>
            <person name="Howarth C."/>
            <person name="Larson L."/>
            <person name="Lui A."/>
            <person name="MacDonald P.J.P."/>
            <person name="Montmayeur A."/>
            <person name="Murphy C."/>
            <person name="Neiman D."/>
            <person name="Pearson M."/>
            <person name="Priest M."/>
            <person name="Roberts A."/>
            <person name="Saif S."/>
            <person name="Shea T."/>
            <person name="Shenoy N."/>
            <person name="Sisk P."/>
            <person name="Stolte C."/>
            <person name="Sykes S."/>
            <person name="Wortman J."/>
            <person name="Nusbaum C."/>
            <person name="Birren B."/>
        </authorList>
    </citation>
    <scope>NUCLEOTIDE SEQUENCE [LARGE SCALE GENOMIC DNA]</scope>
    <source>
        <strain evidence="2 3">54005</strain>
    </source>
</reference>
<evidence type="ECO:0000256" key="1">
    <source>
        <dbReference type="SAM" id="SignalP"/>
    </source>
</evidence>
<organism evidence="2 3">
    <name type="scientific">Fusarium oxysporum f. sp. raphani 54005</name>
    <dbReference type="NCBI Taxonomy" id="1089458"/>
    <lineage>
        <taxon>Eukaryota</taxon>
        <taxon>Fungi</taxon>
        <taxon>Dikarya</taxon>
        <taxon>Ascomycota</taxon>
        <taxon>Pezizomycotina</taxon>
        <taxon>Sordariomycetes</taxon>
        <taxon>Hypocreomycetidae</taxon>
        <taxon>Hypocreales</taxon>
        <taxon>Nectriaceae</taxon>
        <taxon>Fusarium</taxon>
        <taxon>Fusarium oxysporum species complex</taxon>
    </lineage>
</organism>
<name>X0B2B9_FUSOX</name>
<proteinExistence type="predicted"/>
<dbReference type="Proteomes" id="UP000030663">
    <property type="component" value="Unassembled WGS sequence"/>
</dbReference>
<feature type="signal peptide" evidence="1">
    <location>
        <begin position="1"/>
        <end position="15"/>
    </location>
</feature>
<dbReference type="AlphaFoldDB" id="X0B2B9"/>
<dbReference type="OrthoDB" id="4997316at2759"/>
<dbReference type="HOGENOM" id="CLU_136882_0_0_1"/>
<evidence type="ECO:0000313" key="2">
    <source>
        <dbReference type="EMBL" id="EXK76240.1"/>
    </source>
</evidence>
<gene>
    <name evidence="2" type="ORF">FOQG_19010</name>
</gene>
<keyword evidence="1" id="KW-0732">Signal</keyword>
<evidence type="ECO:0000313" key="3">
    <source>
        <dbReference type="Proteomes" id="UP000030663"/>
    </source>
</evidence>
<keyword evidence="3" id="KW-1185">Reference proteome</keyword>
<protein>
    <submittedName>
        <fullName evidence="2">Uncharacterized protein</fullName>
    </submittedName>
</protein>
<sequence length="170" mass="18418">MRFLTLLAFVSIALALATKPIQPTKPIQLGTEQDAIDPSLEPIPRDGIENKDPRSVKVVRSDVKAPDGGLVKRLDGIAVPYNVADPQQLLLAGVTVTFIMVGKWVKEGGHNVYRHICNGVSFYNPTSTRKVVTLVANGARLLVNQPLSEHRVDGYRGDLGKTVEIIVGNA</sequence>
<accession>X0B2B9</accession>
<feature type="chain" id="PRO_5012836421" evidence="1">
    <location>
        <begin position="16"/>
        <end position="170"/>
    </location>
</feature>